<dbReference type="GO" id="GO:0005506">
    <property type="term" value="F:iron ion binding"/>
    <property type="evidence" value="ECO:0007669"/>
    <property type="project" value="InterPro"/>
</dbReference>
<reference evidence="7" key="1">
    <citation type="journal article" date="2020" name="Nature">
        <title>Giant virus diversity and host interactions through global metagenomics.</title>
        <authorList>
            <person name="Schulz F."/>
            <person name="Roux S."/>
            <person name="Paez-Espino D."/>
            <person name="Jungbluth S."/>
            <person name="Walsh D.A."/>
            <person name="Denef V.J."/>
            <person name="McMahon K.D."/>
            <person name="Konstantinidis K.T."/>
            <person name="Eloe-Fadrosh E.A."/>
            <person name="Kyrpides N.C."/>
            <person name="Woyke T."/>
        </authorList>
    </citation>
    <scope>NUCLEOTIDE SEQUENCE</scope>
    <source>
        <strain evidence="7">GVMAG-M-3300009151-50</strain>
    </source>
</reference>
<dbReference type="GO" id="GO:0016020">
    <property type="term" value="C:membrane"/>
    <property type="evidence" value="ECO:0007669"/>
    <property type="project" value="UniProtKB-SubCell"/>
</dbReference>
<comment type="subcellular location">
    <subcellularLocation>
        <location evidence="1">Membrane</location>
    </subcellularLocation>
</comment>
<dbReference type="InterPro" id="IPR050307">
    <property type="entry name" value="Sterol_Desaturase_Related"/>
</dbReference>
<dbReference type="InterPro" id="IPR006694">
    <property type="entry name" value="Fatty_acid_hydroxylase"/>
</dbReference>
<dbReference type="EMBL" id="MN738913">
    <property type="protein sequence ID" value="QHT30846.1"/>
    <property type="molecule type" value="Genomic_DNA"/>
</dbReference>
<dbReference type="AlphaFoldDB" id="A0A6C0ENU1"/>
<evidence type="ECO:0000256" key="1">
    <source>
        <dbReference type="ARBA" id="ARBA00004370"/>
    </source>
</evidence>
<sequence length="248" mass="28684">MLSFIRTNGTVLAIASMQYVALLHSNWYSLFTFSTIRNFTLIYLIDSSPSEPVDDIYFTPYVLQGAAVEAATLMLLPKLHTSYILKTLVFFIPVSFGFEVINDFFHYWVHRTMHMMHDPFHKTHHHFVHVKPIVAFYQNIIDLVLSNSLPFLVTSYIISMAYPLSVLDMALILTYKTFLEVAGHLAVSSNKTSCFPQFIWLPRMLGIELYSDDHALHHTNSSCNYSKRFSLWDKVFGTFFSKKNTRTN</sequence>
<dbReference type="Pfam" id="PF04116">
    <property type="entry name" value="FA_hydroxylase"/>
    <property type="match status" value="1"/>
</dbReference>
<dbReference type="GO" id="GO:0016491">
    <property type="term" value="F:oxidoreductase activity"/>
    <property type="evidence" value="ECO:0007669"/>
    <property type="project" value="InterPro"/>
</dbReference>
<keyword evidence="3 5" id="KW-1133">Transmembrane helix</keyword>
<evidence type="ECO:0000256" key="3">
    <source>
        <dbReference type="ARBA" id="ARBA00022989"/>
    </source>
</evidence>
<proteinExistence type="predicted"/>
<evidence type="ECO:0000256" key="2">
    <source>
        <dbReference type="ARBA" id="ARBA00022692"/>
    </source>
</evidence>
<feature type="domain" description="Fatty acid hydroxylase" evidence="6">
    <location>
        <begin position="100"/>
        <end position="238"/>
    </location>
</feature>
<dbReference type="PANTHER" id="PTHR11863">
    <property type="entry name" value="STEROL DESATURASE"/>
    <property type="match status" value="1"/>
</dbReference>
<keyword evidence="2 5" id="KW-0812">Transmembrane</keyword>
<name>A0A6C0ENU1_9ZZZZ</name>
<dbReference type="GO" id="GO:0008610">
    <property type="term" value="P:lipid biosynthetic process"/>
    <property type="evidence" value="ECO:0007669"/>
    <property type="project" value="InterPro"/>
</dbReference>
<evidence type="ECO:0000256" key="5">
    <source>
        <dbReference type="SAM" id="Phobius"/>
    </source>
</evidence>
<feature type="transmembrane region" description="Helical" evidence="5">
    <location>
        <begin position="88"/>
        <end position="109"/>
    </location>
</feature>
<keyword evidence="4 5" id="KW-0472">Membrane</keyword>
<evidence type="ECO:0000313" key="7">
    <source>
        <dbReference type="EMBL" id="QHT30846.1"/>
    </source>
</evidence>
<accession>A0A6C0ENU1</accession>
<protein>
    <recommendedName>
        <fullName evidence="6">Fatty acid hydroxylase domain-containing protein</fullName>
    </recommendedName>
</protein>
<organism evidence="7">
    <name type="scientific">viral metagenome</name>
    <dbReference type="NCBI Taxonomy" id="1070528"/>
    <lineage>
        <taxon>unclassified sequences</taxon>
        <taxon>metagenomes</taxon>
        <taxon>organismal metagenomes</taxon>
    </lineage>
</organism>
<feature type="transmembrane region" description="Helical" evidence="5">
    <location>
        <begin position="153"/>
        <end position="175"/>
    </location>
</feature>
<evidence type="ECO:0000259" key="6">
    <source>
        <dbReference type="Pfam" id="PF04116"/>
    </source>
</evidence>
<evidence type="ECO:0000256" key="4">
    <source>
        <dbReference type="ARBA" id="ARBA00023136"/>
    </source>
</evidence>